<dbReference type="PANTHER" id="PTHR47649:SF1">
    <property type="entry name" value="RIBONUCLEASE D"/>
    <property type="match status" value="1"/>
</dbReference>
<dbReference type="CDD" id="cd06142">
    <property type="entry name" value="RNaseD_exo"/>
    <property type="match status" value="1"/>
</dbReference>
<dbReference type="SUPFAM" id="SSF47819">
    <property type="entry name" value="HRDC-like"/>
    <property type="match status" value="2"/>
</dbReference>
<feature type="domain" description="HRDC" evidence="7">
    <location>
        <begin position="223"/>
        <end position="303"/>
    </location>
</feature>
<dbReference type="Proteomes" id="UP000439994">
    <property type="component" value="Unassembled WGS sequence"/>
</dbReference>
<name>A0A6N8F5M5_9GAMM</name>
<dbReference type="OrthoDB" id="9800549at2"/>
<dbReference type="InterPro" id="IPR006292">
    <property type="entry name" value="RNase_D"/>
</dbReference>
<keyword evidence="1 6" id="KW-0963">Cytoplasm</keyword>
<keyword evidence="2 6" id="KW-0819">tRNA processing</keyword>
<evidence type="ECO:0000256" key="4">
    <source>
        <dbReference type="ARBA" id="ARBA00022801"/>
    </source>
</evidence>
<keyword evidence="3 6" id="KW-0540">Nuclease</keyword>
<reference evidence="8 9" key="1">
    <citation type="submission" date="2019-11" db="EMBL/GenBank/DDBJ databases">
        <title>P. haliotis isolates from Z. marina roots.</title>
        <authorList>
            <person name="Cohen M."/>
            <person name="Jospin G."/>
            <person name="Eisen J.A."/>
            <person name="Coil D.A."/>
        </authorList>
    </citation>
    <scope>NUCLEOTIDE SEQUENCE [LARGE SCALE GENOMIC DNA]</scope>
    <source>
        <strain evidence="8 9">UCD-MCMsp1aY</strain>
    </source>
</reference>
<gene>
    <name evidence="6 8" type="primary">rnd</name>
    <name evidence="8" type="ORF">GNP35_03205</name>
</gene>
<evidence type="ECO:0000256" key="1">
    <source>
        <dbReference type="ARBA" id="ARBA00022490"/>
    </source>
</evidence>
<evidence type="ECO:0000313" key="8">
    <source>
        <dbReference type="EMBL" id="MUH71593.1"/>
    </source>
</evidence>
<dbReference type="Gene3D" id="3.30.420.10">
    <property type="entry name" value="Ribonuclease H-like superfamily/Ribonuclease H"/>
    <property type="match status" value="1"/>
</dbReference>
<dbReference type="GO" id="GO:0008408">
    <property type="term" value="F:3'-5' exonuclease activity"/>
    <property type="evidence" value="ECO:0007669"/>
    <property type="project" value="InterPro"/>
</dbReference>
<comment type="cofactor">
    <cofactor evidence="6">
        <name>a divalent metal cation</name>
        <dbReference type="ChEBI" id="CHEBI:60240"/>
    </cofactor>
</comment>
<dbReference type="GO" id="GO:0005737">
    <property type="term" value="C:cytoplasm"/>
    <property type="evidence" value="ECO:0007669"/>
    <property type="project" value="UniProtKB-SubCell"/>
</dbReference>
<proteinExistence type="inferred from homology"/>
<dbReference type="GO" id="GO:0033890">
    <property type="term" value="F:ribonuclease D activity"/>
    <property type="evidence" value="ECO:0007669"/>
    <property type="project" value="UniProtKB-UniRule"/>
</dbReference>
<dbReference type="SMART" id="SM00341">
    <property type="entry name" value="HRDC"/>
    <property type="match status" value="1"/>
</dbReference>
<protein>
    <recommendedName>
        <fullName evidence="6">Ribonuclease D</fullName>
        <shortName evidence="6">RNase D</shortName>
        <ecNumber evidence="6">3.1.13.5</ecNumber>
    </recommendedName>
</protein>
<comment type="subcellular location">
    <subcellularLocation>
        <location evidence="6">Cytoplasm</location>
    </subcellularLocation>
</comment>
<dbReference type="InterPro" id="IPR012337">
    <property type="entry name" value="RNaseH-like_sf"/>
</dbReference>
<dbReference type="Pfam" id="PF01612">
    <property type="entry name" value="DNA_pol_A_exo1"/>
    <property type="match status" value="1"/>
</dbReference>
<evidence type="ECO:0000313" key="9">
    <source>
        <dbReference type="Proteomes" id="UP000439994"/>
    </source>
</evidence>
<comment type="caution">
    <text evidence="8">The sequence shown here is derived from an EMBL/GenBank/DDBJ whole genome shotgun (WGS) entry which is preliminary data.</text>
</comment>
<comment type="catalytic activity">
    <reaction evidence="6">
        <text>Exonucleolytic cleavage that removes extra residues from the 3'-terminus of tRNA to produce 5'-mononucleotides.</text>
        <dbReference type="EC" id="3.1.13.5"/>
    </reaction>
</comment>
<evidence type="ECO:0000256" key="5">
    <source>
        <dbReference type="ARBA" id="ARBA00022839"/>
    </source>
</evidence>
<dbReference type="InterPro" id="IPR002121">
    <property type="entry name" value="HRDC_dom"/>
</dbReference>
<evidence type="ECO:0000259" key="7">
    <source>
        <dbReference type="PROSITE" id="PS50967"/>
    </source>
</evidence>
<organism evidence="8 9">
    <name type="scientific">Psychrosphaera haliotis</name>
    <dbReference type="NCBI Taxonomy" id="555083"/>
    <lineage>
        <taxon>Bacteria</taxon>
        <taxon>Pseudomonadati</taxon>
        <taxon>Pseudomonadota</taxon>
        <taxon>Gammaproteobacteria</taxon>
        <taxon>Alteromonadales</taxon>
        <taxon>Pseudoalteromonadaceae</taxon>
        <taxon>Psychrosphaera</taxon>
    </lineage>
</organism>
<dbReference type="Gene3D" id="1.10.150.80">
    <property type="entry name" value="HRDC domain"/>
    <property type="match status" value="2"/>
</dbReference>
<dbReference type="GO" id="GO:0003676">
    <property type="term" value="F:nucleic acid binding"/>
    <property type="evidence" value="ECO:0007669"/>
    <property type="project" value="InterPro"/>
</dbReference>
<evidence type="ECO:0000256" key="2">
    <source>
        <dbReference type="ARBA" id="ARBA00022694"/>
    </source>
</evidence>
<dbReference type="InterPro" id="IPR044876">
    <property type="entry name" value="HRDC_dom_sf"/>
</dbReference>
<dbReference type="HAMAP" id="MF_01899">
    <property type="entry name" value="RNase_D"/>
    <property type="match status" value="1"/>
</dbReference>
<accession>A0A6N8F5M5</accession>
<keyword evidence="4 6" id="KW-0378">Hydrolase</keyword>
<evidence type="ECO:0000256" key="6">
    <source>
        <dbReference type="HAMAP-Rule" id="MF_01899"/>
    </source>
</evidence>
<dbReference type="PANTHER" id="PTHR47649">
    <property type="entry name" value="RIBONUCLEASE D"/>
    <property type="match status" value="1"/>
</dbReference>
<comment type="similarity">
    <text evidence="6">Belongs to the RNase D family.</text>
</comment>
<dbReference type="Pfam" id="PF21293">
    <property type="entry name" value="RNAseD_HRDC_C"/>
    <property type="match status" value="1"/>
</dbReference>
<evidence type="ECO:0000256" key="3">
    <source>
        <dbReference type="ARBA" id="ARBA00022722"/>
    </source>
</evidence>
<keyword evidence="5 6" id="KW-0269">Exonuclease</keyword>
<dbReference type="EC" id="3.1.13.5" evidence="6"/>
<dbReference type="Pfam" id="PF00570">
    <property type="entry name" value="HRDC"/>
    <property type="match status" value="1"/>
</dbReference>
<comment type="function">
    <text evidence="6">Exonuclease involved in the 3' processing of various precursor tRNAs. Initiates hydrolysis at the 3'-terminus of an RNA molecule and releases 5'-mononucleotides.</text>
</comment>
<dbReference type="SUPFAM" id="SSF53098">
    <property type="entry name" value="Ribonuclease H-like"/>
    <property type="match status" value="1"/>
</dbReference>
<dbReference type="AlphaFoldDB" id="A0A6N8F5M5"/>
<dbReference type="PROSITE" id="PS50967">
    <property type="entry name" value="HRDC"/>
    <property type="match status" value="1"/>
</dbReference>
<dbReference type="GO" id="GO:0000166">
    <property type="term" value="F:nucleotide binding"/>
    <property type="evidence" value="ECO:0007669"/>
    <property type="project" value="InterPro"/>
</dbReference>
<dbReference type="InterPro" id="IPR051086">
    <property type="entry name" value="RNase_D-like"/>
</dbReference>
<dbReference type="InterPro" id="IPR010997">
    <property type="entry name" value="HRDC-like_sf"/>
</dbReference>
<dbReference type="InterPro" id="IPR036397">
    <property type="entry name" value="RNaseH_sf"/>
</dbReference>
<keyword evidence="9" id="KW-1185">Reference proteome</keyword>
<dbReference type="SMART" id="SM00474">
    <property type="entry name" value="35EXOc"/>
    <property type="match status" value="1"/>
</dbReference>
<sequence length="400" mass="45925">MFLRVNKIVNDSQSEYQYIDSQVELNTFCAQAAKAPVLALDTEFVRTRTFYAQLGLIQAYDGKDLVLIDPLVDLDLEPFWELLTNKNIVKVLHSCHEDLEVFKVYSGRLPQPLFDTQIAGQFLNDGAVLGFGAAVEKTTGTVLDKGEARTNWLKRPLEKTQLHYAANDVKYLLPLYHAFNDELVSRNLDQYNLIEAELKVEQKRKDKIPAELYQDFGNAWQLKRRELAVLKELTEWRYEVAIKKNLALGFVVKDATLFVLCQRRPSDLASLKNIPDIHASEIRIHGKALLECIAKGKQVELEDCPAVIPRLTDFPEYKQAFKLLKQLAAEASEKHNVPLPLLATKKQLNQWIKWTWKVPGQELPDFAQPWRHALLKDVLDVWNDKYELDKLSFNPLAKKG</sequence>
<dbReference type="InterPro" id="IPR048579">
    <property type="entry name" value="RNAseD_HRDC_C"/>
</dbReference>
<dbReference type="InterPro" id="IPR002562">
    <property type="entry name" value="3'-5'_exonuclease_dom"/>
</dbReference>
<dbReference type="GO" id="GO:0042780">
    <property type="term" value="P:tRNA 3'-end processing"/>
    <property type="evidence" value="ECO:0007669"/>
    <property type="project" value="UniProtKB-UniRule"/>
</dbReference>
<dbReference type="EMBL" id="WOCD01000001">
    <property type="protein sequence ID" value="MUH71593.1"/>
    <property type="molecule type" value="Genomic_DNA"/>
</dbReference>
<dbReference type="NCBIfam" id="TIGR01388">
    <property type="entry name" value="rnd"/>
    <property type="match status" value="1"/>
</dbReference>